<organism evidence="1 2">
    <name type="scientific">Hyalomma asiaticum</name>
    <name type="common">Tick</name>
    <dbReference type="NCBI Taxonomy" id="266040"/>
    <lineage>
        <taxon>Eukaryota</taxon>
        <taxon>Metazoa</taxon>
        <taxon>Ecdysozoa</taxon>
        <taxon>Arthropoda</taxon>
        <taxon>Chelicerata</taxon>
        <taxon>Arachnida</taxon>
        <taxon>Acari</taxon>
        <taxon>Parasitiformes</taxon>
        <taxon>Ixodida</taxon>
        <taxon>Ixodoidea</taxon>
        <taxon>Ixodidae</taxon>
        <taxon>Hyalomminae</taxon>
        <taxon>Hyalomma</taxon>
    </lineage>
</organism>
<dbReference type="EMBL" id="CM023481">
    <property type="protein sequence ID" value="KAH6945408.1"/>
    <property type="molecule type" value="Genomic_DNA"/>
</dbReference>
<proteinExistence type="predicted"/>
<comment type="caution">
    <text evidence="1">The sequence shown here is derived from an EMBL/GenBank/DDBJ whole genome shotgun (WGS) entry which is preliminary data.</text>
</comment>
<accession>A0ACB7TH11</accession>
<keyword evidence="2" id="KW-1185">Reference proteome</keyword>
<protein>
    <submittedName>
        <fullName evidence="1">Uncharacterized protein</fullName>
    </submittedName>
</protein>
<name>A0ACB7TH11_HYAAI</name>
<reference evidence="1" key="1">
    <citation type="submission" date="2020-05" db="EMBL/GenBank/DDBJ databases">
        <title>Large-scale comparative analyses of tick genomes elucidate their genetic diversity and vector capacities.</title>
        <authorList>
            <person name="Jia N."/>
            <person name="Wang J."/>
            <person name="Shi W."/>
            <person name="Du L."/>
            <person name="Sun Y."/>
            <person name="Zhan W."/>
            <person name="Jiang J."/>
            <person name="Wang Q."/>
            <person name="Zhang B."/>
            <person name="Ji P."/>
            <person name="Sakyi L.B."/>
            <person name="Cui X."/>
            <person name="Yuan T."/>
            <person name="Jiang B."/>
            <person name="Yang W."/>
            <person name="Lam T.T.-Y."/>
            <person name="Chang Q."/>
            <person name="Ding S."/>
            <person name="Wang X."/>
            <person name="Zhu J."/>
            <person name="Ruan X."/>
            <person name="Zhao L."/>
            <person name="Wei J."/>
            <person name="Que T."/>
            <person name="Du C."/>
            <person name="Cheng J."/>
            <person name="Dai P."/>
            <person name="Han X."/>
            <person name="Huang E."/>
            <person name="Gao Y."/>
            <person name="Liu J."/>
            <person name="Shao H."/>
            <person name="Ye R."/>
            <person name="Li L."/>
            <person name="Wei W."/>
            <person name="Wang X."/>
            <person name="Wang C."/>
            <person name="Yang T."/>
            <person name="Huo Q."/>
            <person name="Li W."/>
            <person name="Guo W."/>
            <person name="Chen H."/>
            <person name="Zhou L."/>
            <person name="Ni X."/>
            <person name="Tian J."/>
            <person name="Zhou Y."/>
            <person name="Sheng Y."/>
            <person name="Liu T."/>
            <person name="Pan Y."/>
            <person name="Xia L."/>
            <person name="Li J."/>
            <person name="Zhao F."/>
            <person name="Cao W."/>
        </authorList>
    </citation>
    <scope>NUCLEOTIDE SEQUENCE</scope>
    <source>
        <strain evidence="1">Hyas-2018</strain>
    </source>
</reference>
<dbReference type="Proteomes" id="UP000821845">
    <property type="component" value="Chromosome 1"/>
</dbReference>
<evidence type="ECO:0000313" key="2">
    <source>
        <dbReference type="Proteomes" id="UP000821845"/>
    </source>
</evidence>
<sequence>MQEQQHRTKVQNDMSPGVSRCFAEGDSVWVKTVRGETVSWEDGVVTQVTSPVTYLVKVSQALRFTHADHRARHGGQDCSGCPQPQPAQPQPQPAQPAPTASQDTTLPTVPMACGPVAVSPLANPRATDSATSLLPATASATAGTAAPGSPDQPGAEDTPRAAELPTLRRSARVQHAPNQPSDFRK</sequence>
<gene>
    <name evidence="1" type="ORF">HPB50_008360</name>
</gene>
<evidence type="ECO:0000313" key="1">
    <source>
        <dbReference type="EMBL" id="KAH6945408.1"/>
    </source>
</evidence>